<dbReference type="STRING" id="1036808.A0A0C3EHK0"/>
<dbReference type="AlphaFoldDB" id="A0A0C3EHK0"/>
<dbReference type="Gene3D" id="3.40.50.850">
    <property type="entry name" value="Isochorismatase-like"/>
    <property type="match status" value="1"/>
</dbReference>
<organism evidence="3 4">
    <name type="scientific">Scleroderma citrinum Foug A</name>
    <dbReference type="NCBI Taxonomy" id="1036808"/>
    <lineage>
        <taxon>Eukaryota</taxon>
        <taxon>Fungi</taxon>
        <taxon>Dikarya</taxon>
        <taxon>Basidiomycota</taxon>
        <taxon>Agaricomycotina</taxon>
        <taxon>Agaricomycetes</taxon>
        <taxon>Agaricomycetidae</taxon>
        <taxon>Boletales</taxon>
        <taxon>Sclerodermatineae</taxon>
        <taxon>Sclerodermataceae</taxon>
        <taxon>Scleroderma</taxon>
    </lineage>
</organism>
<dbReference type="OrthoDB" id="269496at2759"/>
<accession>A0A0C3EHK0</accession>
<evidence type="ECO:0000259" key="2">
    <source>
        <dbReference type="Pfam" id="PF00857"/>
    </source>
</evidence>
<reference evidence="3 4" key="1">
    <citation type="submission" date="2014-04" db="EMBL/GenBank/DDBJ databases">
        <authorList>
            <consortium name="DOE Joint Genome Institute"/>
            <person name="Kuo A."/>
            <person name="Kohler A."/>
            <person name="Nagy L.G."/>
            <person name="Floudas D."/>
            <person name="Copeland A."/>
            <person name="Barry K.W."/>
            <person name="Cichocki N."/>
            <person name="Veneault-Fourrey C."/>
            <person name="LaButti K."/>
            <person name="Lindquist E.A."/>
            <person name="Lipzen A."/>
            <person name="Lundell T."/>
            <person name="Morin E."/>
            <person name="Murat C."/>
            <person name="Sun H."/>
            <person name="Tunlid A."/>
            <person name="Henrissat B."/>
            <person name="Grigoriev I.V."/>
            <person name="Hibbett D.S."/>
            <person name="Martin F."/>
            <person name="Nordberg H.P."/>
            <person name="Cantor M.N."/>
            <person name="Hua S.X."/>
        </authorList>
    </citation>
    <scope>NUCLEOTIDE SEQUENCE [LARGE SCALE GENOMIC DNA]</scope>
    <source>
        <strain evidence="3 4">Foug A</strain>
    </source>
</reference>
<dbReference type="Proteomes" id="UP000053989">
    <property type="component" value="Unassembled WGS sequence"/>
</dbReference>
<protein>
    <recommendedName>
        <fullName evidence="2">Isochorismatase-like domain-containing protein</fullName>
    </recommendedName>
</protein>
<name>A0A0C3EHK0_9AGAM</name>
<feature type="domain" description="Isochorismatase-like" evidence="2">
    <location>
        <begin position="12"/>
        <end position="179"/>
    </location>
</feature>
<proteinExistence type="inferred from homology"/>
<dbReference type="EMBL" id="KN822011">
    <property type="protein sequence ID" value="KIM67749.1"/>
    <property type="molecule type" value="Genomic_DNA"/>
</dbReference>
<dbReference type="SUPFAM" id="SSF52499">
    <property type="entry name" value="Isochorismatase-like hydrolases"/>
    <property type="match status" value="1"/>
</dbReference>
<dbReference type="PANTHER" id="PTHR14119:SF3">
    <property type="entry name" value="ISOCHORISMATASE DOMAIN-CONTAINING PROTEIN 2"/>
    <property type="match status" value="1"/>
</dbReference>
<gene>
    <name evidence="3" type="ORF">SCLCIDRAFT_20771</name>
</gene>
<evidence type="ECO:0000256" key="1">
    <source>
        <dbReference type="ARBA" id="ARBA00006336"/>
    </source>
</evidence>
<dbReference type="PANTHER" id="PTHR14119">
    <property type="entry name" value="HYDROLASE"/>
    <property type="match status" value="1"/>
</dbReference>
<dbReference type="InParanoid" id="A0A0C3EHK0"/>
<dbReference type="InterPro" id="IPR036380">
    <property type="entry name" value="Isochorismatase-like_sf"/>
</dbReference>
<sequence length="222" mass="24458">MHQIGRLASQRTVFFLCDVQERFRSAIYGFDELVSTINKTLKVAKVNLPISLGSPQMDNYTQVLNIPVIVTEQNPKALGSTAREIDLAALGDLHLGTVPKFAFSMMPCVKGLLDNRNIDSVVLFGIESHVCVLQTALDLLEQKYDVHILADGVSSCNREEVPIALARIQQAGGYVTTSESAAFQLQQTAESPQFKPLSQIIKEEKENTVKAVQKLVPFRSAL</sequence>
<dbReference type="InterPro" id="IPR000868">
    <property type="entry name" value="Isochorismatase-like_dom"/>
</dbReference>
<dbReference type="InterPro" id="IPR050993">
    <property type="entry name" value="Isochorismatase_domain"/>
</dbReference>
<keyword evidence="4" id="KW-1185">Reference proteome</keyword>
<dbReference type="HOGENOM" id="CLU_066901_0_0_1"/>
<dbReference type="Pfam" id="PF00857">
    <property type="entry name" value="Isochorismatase"/>
    <property type="match status" value="1"/>
</dbReference>
<evidence type="ECO:0000313" key="4">
    <source>
        <dbReference type="Proteomes" id="UP000053989"/>
    </source>
</evidence>
<reference evidence="4" key="2">
    <citation type="submission" date="2015-01" db="EMBL/GenBank/DDBJ databases">
        <title>Evolutionary Origins and Diversification of the Mycorrhizal Mutualists.</title>
        <authorList>
            <consortium name="DOE Joint Genome Institute"/>
            <consortium name="Mycorrhizal Genomics Consortium"/>
            <person name="Kohler A."/>
            <person name="Kuo A."/>
            <person name="Nagy L.G."/>
            <person name="Floudas D."/>
            <person name="Copeland A."/>
            <person name="Barry K.W."/>
            <person name="Cichocki N."/>
            <person name="Veneault-Fourrey C."/>
            <person name="LaButti K."/>
            <person name="Lindquist E.A."/>
            <person name="Lipzen A."/>
            <person name="Lundell T."/>
            <person name="Morin E."/>
            <person name="Murat C."/>
            <person name="Riley R."/>
            <person name="Ohm R."/>
            <person name="Sun H."/>
            <person name="Tunlid A."/>
            <person name="Henrissat B."/>
            <person name="Grigoriev I.V."/>
            <person name="Hibbett D.S."/>
            <person name="Martin F."/>
        </authorList>
    </citation>
    <scope>NUCLEOTIDE SEQUENCE [LARGE SCALE GENOMIC DNA]</scope>
    <source>
        <strain evidence="4">Foug A</strain>
    </source>
</reference>
<evidence type="ECO:0000313" key="3">
    <source>
        <dbReference type="EMBL" id="KIM67749.1"/>
    </source>
</evidence>
<comment type="similarity">
    <text evidence="1">Belongs to the isochorismatase family.</text>
</comment>